<dbReference type="NCBIfam" id="TIGR02678">
    <property type="entry name" value="TIGR02678 family protein"/>
    <property type="match status" value="1"/>
</dbReference>
<sequence length="467" mass="50970">MHARSIDSLALDSYQRAARVILANHLVTRTYPDRIALPLLRRWATELREDLAELFGYRLEVTETTARLFPVLDRLESGRPARTTGDRVFDRRRYAYLALALAALGRAGDQITLSELADQVAAYTERVDGLELAPDRAADRDAFVDAIGWLAARGAVTLADGDAGGWASDPEAGEALYDIDRSVVFALFRPPRALQHLQSVTGLLGEEAGGADTRSPAMALAARKVRRALVEQPVVYADELDEPERSLLAQEKLVTEVEYLTGLKAERRAEGVALIDSSGRLTDVRFPGSGTLAQVALLLAGEIADLVLDIDNPVPRRPRPERPFTDLAEQLDGAIPTSTVFAPLADPFDTFGVLEEPEQDAEEPQIPEYPFLESSWIRDTVQMLTGRYGNTFAAQWQADVAGLTAETVSLLERLRLVEVVDGGLLILPALARYRGAIVTIRTRAETELFLSPTQLGADGSTQKGSGN</sequence>
<dbReference type="OrthoDB" id="188354at2"/>
<dbReference type="Pfam" id="PF09661">
    <property type="entry name" value="DUF2398"/>
    <property type="match status" value="1"/>
</dbReference>
<dbReference type="Proteomes" id="UP000267164">
    <property type="component" value="Chromosome"/>
</dbReference>
<keyword evidence="2" id="KW-1185">Reference proteome</keyword>
<accession>A0A386ZJ19</accession>
<evidence type="ECO:0000313" key="2">
    <source>
        <dbReference type="Proteomes" id="UP000267164"/>
    </source>
</evidence>
<organism evidence="1 2">
    <name type="scientific">Nocardia yunnanensis</name>
    <dbReference type="NCBI Taxonomy" id="2382165"/>
    <lineage>
        <taxon>Bacteria</taxon>
        <taxon>Bacillati</taxon>
        <taxon>Actinomycetota</taxon>
        <taxon>Actinomycetes</taxon>
        <taxon>Mycobacteriales</taxon>
        <taxon>Nocardiaceae</taxon>
        <taxon>Nocardia</taxon>
    </lineage>
</organism>
<dbReference type="EMBL" id="CP032568">
    <property type="protein sequence ID" value="AYF77521.1"/>
    <property type="molecule type" value="Genomic_DNA"/>
</dbReference>
<evidence type="ECO:0000313" key="1">
    <source>
        <dbReference type="EMBL" id="AYF77521.1"/>
    </source>
</evidence>
<dbReference type="RefSeq" id="WP_120742065.1">
    <property type="nucleotide sequence ID" value="NZ_CP032568.1"/>
</dbReference>
<dbReference type="InterPro" id="IPR013494">
    <property type="entry name" value="CHP02678"/>
</dbReference>
<reference evidence="1 2" key="1">
    <citation type="submission" date="2018-09" db="EMBL/GenBank/DDBJ databases">
        <title>Nocardia yunnanensis sp. nov., an actinomycete isolated from a soil sample.</title>
        <authorList>
            <person name="Zhang J."/>
        </authorList>
    </citation>
    <scope>NUCLEOTIDE SEQUENCE [LARGE SCALE GENOMIC DNA]</scope>
    <source>
        <strain evidence="1 2">CFHS0054</strain>
    </source>
</reference>
<dbReference type="KEGG" id="nyu:D7D52_31100"/>
<protein>
    <submittedName>
        <fullName evidence="1">TIGR02678 family protein</fullName>
    </submittedName>
</protein>
<name>A0A386ZJ19_9NOCA</name>
<gene>
    <name evidence="1" type="ORF">D7D52_31100</name>
</gene>
<dbReference type="AlphaFoldDB" id="A0A386ZJ19"/>
<proteinExistence type="predicted"/>